<dbReference type="OrthoDB" id="5431326at2"/>
<dbReference type="EMBL" id="CP014796">
    <property type="protein sequence ID" value="APX23247.1"/>
    <property type="molecule type" value="Genomic_DNA"/>
</dbReference>
<dbReference type="GO" id="GO:0005507">
    <property type="term" value="F:copper ion binding"/>
    <property type="evidence" value="ECO:0007669"/>
    <property type="project" value="InterPro"/>
</dbReference>
<evidence type="ECO:0000259" key="3">
    <source>
        <dbReference type="Pfam" id="PF00080"/>
    </source>
</evidence>
<dbReference type="KEGG" id="tpro:Ga0080559_TMP2451"/>
<feature type="signal peptide" evidence="2">
    <location>
        <begin position="1"/>
        <end position="22"/>
    </location>
</feature>
<gene>
    <name evidence="4" type="ORF">Ga0080559_TMP2451</name>
</gene>
<dbReference type="InterPro" id="IPR001424">
    <property type="entry name" value="SOD_Cu_Zn_dom"/>
</dbReference>
<dbReference type="Proteomes" id="UP000186559">
    <property type="component" value="Chromosome"/>
</dbReference>
<dbReference type="GO" id="GO:0004784">
    <property type="term" value="F:superoxide dismutase activity"/>
    <property type="evidence" value="ECO:0007669"/>
    <property type="project" value="UniProtKB-EC"/>
</dbReference>
<accession>A0A1U7D4Z3</accession>
<dbReference type="Pfam" id="PF00080">
    <property type="entry name" value="Sod_Cu"/>
    <property type="match status" value="1"/>
</dbReference>
<dbReference type="PROSITE" id="PS51257">
    <property type="entry name" value="PROKAR_LIPOPROTEIN"/>
    <property type="match status" value="1"/>
</dbReference>
<dbReference type="PANTHER" id="PTHR10003">
    <property type="entry name" value="SUPEROXIDE DISMUTASE CU-ZN -RELATED"/>
    <property type="match status" value="1"/>
</dbReference>
<protein>
    <submittedName>
        <fullName evidence="4">Superoxide dismutase, Cu-Zn family</fullName>
        <ecNumber evidence="4">1.15.1.1</ecNumber>
    </submittedName>
</protein>
<dbReference type="PROSITE" id="PS00087">
    <property type="entry name" value="SOD_CU_ZN_1"/>
    <property type="match status" value="1"/>
</dbReference>
<feature type="domain" description="Superoxide dismutase copper/zinc binding" evidence="3">
    <location>
        <begin position="45"/>
        <end position="173"/>
    </location>
</feature>
<dbReference type="SUPFAM" id="SSF49329">
    <property type="entry name" value="Cu,Zn superoxide dismutase-like"/>
    <property type="match status" value="1"/>
</dbReference>
<dbReference type="EC" id="1.15.1.1" evidence="4"/>
<feature type="chain" id="PRO_5010584109" evidence="2">
    <location>
        <begin position="23"/>
        <end position="177"/>
    </location>
</feature>
<sequence precursor="true">MKQATALIAAVSAACLAGPALAQSDMTENPAATATLANSDGQNVGEVKVFEAAEGVLIRVTAEGIDEGWHGFHLHETGDCSAVDFSSAGSHYAPDGKAHGTLTDNAPHAGDLPNVHADAEGKVAADVTSVALTVDGDAAPMMDDDGSAFIIHQGPDSYGEEAGAGPRIACGVVEAAS</sequence>
<evidence type="ECO:0000313" key="4">
    <source>
        <dbReference type="EMBL" id="APX23247.1"/>
    </source>
</evidence>
<dbReference type="InterPro" id="IPR024134">
    <property type="entry name" value="SOD_Cu/Zn_/chaperone"/>
</dbReference>
<evidence type="ECO:0000256" key="2">
    <source>
        <dbReference type="SAM" id="SignalP"/>
    </source>
</evidence>
<dbReference type="AlphaFoldDB" id="A0A1U7D4Z3"/>
<keyword evidence="2" id="KW-0732">Signal</keyword>
<reference evidence="4 5" key="1">
    <citation type="submission" date="2016-03" db="EMBL/GenBank/DDBJ databases">
        <title>Deep-sea bacteria in the southern Pacific.</title>
        <authorList>
            <person name="Tang K."/>
        </authorList>
    </citation>
    <scope>NUCLEOTIDE SEQUENCE [LARGE SCALE GENOMIC DNA]</scope>
    <source>
        <strain evidence="4 5">JLT2016</strain>
    </source>
</reference>
<dbReference type="Gene3D" id="2.60.40.200">
    <property type="entry name" value="Superoxide dismutase, copper/zinc binding domain"/>
    <property type="match status" value="1"/>
</dbReference>
<dbReference type="InterPro" id="IPR036423">
    <property type="entry name" value="SOD-like_Cu/Zn_dom_sf"/>
</dbReference>
<name>A0A1U7D4Z3_9RHOB</name>
<proteinExistence type="inferred from homology"/>
<organism evidence="4 5">
    <name type="scientific">Salipiger profundus</name>
    <dbReference type="NCBI Taxonomy" id="1229727"/>
    <lineage>
        <taxon>Bacteria</taxon>
        <taxon>Pseudomonadati</taxon>
        <taxon>Pseudomonadota</taxon>
        <taxon>Alphaproteobacteria</taxon>
        <taxon>Rhodobacterales</taxon>
        <taxon>Roseobacteraceae</taxon>
        <taxon>Salipiger</taxon>
    </lineage>
</organism>
<dbReference type="RefSeq" id="WP_076623369.1">
    <property type="nucleotide sequence ID" value="NZ_BMEW01000005.1"/>
</dbReference>
<keyword evidence="4" id="KW-0560">Oxidoreductase</keyword>
<dbReference type="STRING" id="1229727.Ga0080559_TMP2451"/>
<evidence type="ECO:0000313" key="5">
    <source>
        <dbReference type="Proteomes" id="UP000186559"/>
    </source>
</evidence>
<dbReference type="InterPro" id="IPR018152">
    <property type="entry name" value="SOD_Cu/Zn_BS"/>
</dbReference>
<evidence type="ECO:0000256" key="1">
    <source>
        <dbReference type="ARBA" id="ARBA00010457"/>
    </source>
</evidence>
<dbReference type="CDD" id="cd00305">
    <property type="entry name" value="Cu-Zn_Superoxide_Dismutase"/>
    <property type="match status" value="1"/>
</dbReference>
<keyword evidence="5" id="KW-1185">Reference proteome</keyword>
<comment type="similarity">
    <text evidence="1">Belongs to the Cu-Zn superoxide dismutase family.</text>
</comment>